<feature type="non-terminal residue" evidence="2">
    <location>
        <position position="1"/>
    </location>
</feature>
<dbReference type="Proteomes" id="UP001286313">
    <property type="component" value="Unassembled WGS sequence"/>
</dbReference>
<gene>
    <name evidence="2" type="ORF">Pcinc_011662</name>
</gene>
<evidence type="ECO:0000313" key="2">
    <source>
        <dbReference type="EMBL" id="KAK3884039.1"/>
    </source>
</evidence>
<organism evidence="2 3">
    <name type="scientific">Petrolisthes cinctipes</name>
    <name type="common">Flat porcelain crab</name>
    <dbReference type="NCBI Taxonomy" id="88211"/>
    <lineage>
        <taxon>Eukaryota</taxon>
        <taxon>Metazoa</taxon>
        <taxon>Ecdysozoa</taxon>
        <taxon>Arthropoda</taxon>
        <taxon>Crustacea</taxon>
        <taxon>Multicrustacea</taxon>
        <taxon>Malacostraca</taxon>
        <taxon>Eumalacostraca</taxon>
        <taxon>Eucarida</taxon>
        <taxon>Decapoda</taxon>
        <taxon>Pleocyemata</taxon>
        <taxon>Anomura</taxon>
        <taxon>Galatheoidea</taxon>
        <taxon>Porcellanidae</taxon>
        <taxon>Petrolisthes</taxon>
    </lineage>
</organism>
<accession>A0AAE1G0J3</accession>
<dbReference type="InterPro" id="IPR038050">
    <property type="entry name" value="Neuro_actylchol_rec"/>
</dbReference>
<dbReference type="AlphaFoldDB" id="A0AAE1G0J3"/>
<sequence length="110" mass="12373">NYSRLLCEIMFVRSMGYYLIQIYIPSSLIVVISWVSFCSTDQDPSNLLCSLSPRLLFNSVFLLPPPSRTKTLRSLFHAESSQLVAVFILPVFAPFPRGALVNAVCINPFI</sequence>
<comment type="caution">
    <text evidence="2">The sequence shown here is derived from an EMBL/GenBank/DDBJ whole genome shotgun (WGS) entry which is preliminary data.</text>
</comment>
<dbReference type="GO" id="GO:0016020">
    <property type="term" value="C:membrane"/>
    <property type="evidence" value="ECO:0007669"/>
    <property type="project" value="InterPro"/>
</dbReference>
<dbReference type="SUPFAM" id="SSF90112">
    <property type="entry name" value="Neurotransmitter-gated ion-channel transmembrane pore"/>
    <property type="match status" value="1"/>
</dbReference>
<dbReference type="Gene3D" id="1.20.58.390">
    <property type="entry name" value="Neurotransmitter-gated ion-channel transmembrane domain"/>
    <property type="match status" value="1"/>
</dbReference>
<evidence type="ECO:0000256" key="1">
    <source>
        <dbReference type="SAM" id="Phobius"/>
    </source>
</evidence>
<keyword evidence="1" id="KW-1133">Transmembrane helix</keyword>
<keyword evidence="1" id="KW-0472">Membrane</keyword>
<dbReference type="InterPro" id="IPR036719">
    <property type="entry name" value="Neuro-gated_channel_TM_sf"/>
</dbReference>
<keyword evidence="3" id="KW-1185">Reference proteome</keyword>
<name>A0AAE1G0J3_PETCI</name>
<evidence type="ECO:0000313" key="3">
    <source>
        <dbReference type="Proteomes" id="UP001286313"/>
    </source>
</evidence>
<feature type="transmembrane region" description="Helical" evidence="1">
    <location>
        <begin position="16"/>
        <end position="37"/>
    </location>
</feature>
<proteinExistence type="predicted"/>
<dbReference type="EMBL" id="JAWQEG010000923">
    <property type="protein sequence ID" value="KAK3884039.1"/>
    <property type="molecule type" value="Genomic_DNA"/>
</dbReference>
<keyword evidence="1" id="KW-0812">Transmembrane</keyword>
<reference evidence="2" key="1">
    <citation type="submission" date="2023-10" db="EMBL/GenBank/DDBJ databases">
        <title>Genome assemblies of two species of porcelain crab, Petrolisthes cinctipes and Petrolisthes manimaculis (Anomura: Porcellanidae).</title>
        <authorList>
            <person name="Angst P."/>
        </authorList>
    </citation>
    <scope>NUCLEOTIDE SEQUENCE</scope>
    <source>
        <strain evidence="2">PB745_01</strain>
        <tissue evidence="2">Gill</tissue>
    </source>
</reference>
<protein>
    <submittedName>
        <fullName evidence="2">Uncharacterized protein</fullName>
    </submittedName>
</protein>
<dbReference type="GO" id="GO:0006811">
    <property type="term" value="P:monoatomic ion transport"/>
    <property type="evidence" value="ECO:0007669"/>
    <property type="project" value="InterPro"/>
</dbReference>